<reference evidence="16 17" key="1">
    <citation type="submission" date="2016-10" db="EMBL/GenBank/DDBJ databases">
        <authorList>
            <person name="de Groot N.N."/>
        </authorList>
    </citation>
    <scope>NUCLEOTIDE SEQUENCE [LARGE SCALE GENOMIC DNA]</scope>
    <source>
        <strain evidence="16 17">DSM 8512</strain>
    </source>
</reference>
<dbReference type="EMBL" id="FODE01000012">
    <property type="protein sequence ID" value="SEN66023.1"/>
    <property type="molecule type" value="Genomic_DNA"/>
</dbReference>
<evidence type="ECO:0000256" key="12">
    <source>
        <dbReference type="ARBA" id="ARBA00023136"/>
    </source>
</evidence>
<evidence type="ECO:0000256" key="13">
    <source>
        <dbReference type="PROSITE-ProRule" id="PRU00169"/>
    </source>
</evidence>
<dbReference type="Gene3D" id="3.30.450.20">
    <property type="entry name" value="PAS domain"/>
    <property type="match status" value="1"/>
</dbReference>
<dbReference type="SUPFAM" id="SSF52172">
    <property type="entry name" value="CheY-like"/>
    <property type="match status" value="1"/>
</dbReference>
<keyword evidence="11" id="KW-0902">Two-component regulatory system</keyword>
<dbReference type="Gene3D" id="3.40.50.2300">
    <property type="match status" value="1"/>
</dbReference>
<evidence type="ECO:0000313" key="17">
    <source>
        <dbReference type="Proteomes" id="UP000199054"/>
    </source>
</evidence>
<dbReference type="Proteomes" id="UP000199054">
    <property type="component" value="Unassembled WGS sequence"/>
</dbReference>
<evidence type="ECO:0000256" key="8">
    <source>
        <dbReference type="ARBA" id="ARBA00022777"/>
    </source>
</evidence>
<keyword evidence="6" id="KW-0812">Transmembrane</keyword>
<dbReference type="PROSITE" id="PS50110">
    <property type="entry name" value="RESPONSE_REGULATORY"/>
    <property type="match status" value="1"/>
</dbReference>
<dbReference type="InterPro" id="IPR036097">
    <property type="entry name" value="HisK_dim/P_sf"/>
</dbReference>
<dbReference type="RefSeq" id="WP_170851805.1">
    <property type="nucleotide sequence ID" value="NZ_CP067124.1"/>
</dbReference>
<dbReference type="InterPro" id="IPR005467">
    <property type="entry name" value="His_kinase_dom"/>
</dbReference>
<evidence type="ECO:0000259" key="14">
    <source>
        <dbReference type="PROSITE" id="PS50109"/>
    </source>
</evidence>
<dbReference type="EC" id="2.7.13.3" evidence="3"/>
<accession>A0A1H8IB70</accession>
<feature type="domain" description="Response regulatory" evidence="15">
    <location>
        <begin position="548"/>
        <end position="667"/>
    </location>
</feature>
<dbReference type="SUPFAM" id="SSF47384">
    <property type="entry name" value="Homodimeric domain of signal transducing histidine kinase"/>
    <property type="match status" value="1"/>
</dbReference>
<evidence type="ECO:0000256" key="11">
    <source>
        <dbReference type="ARBA" id="ARBA00023012"/>
    </source>
</evidence>
<dbReference type="InterPro" id="IPR003661">
    <property type="entry name" value="HisK_dim/P_dom"/>
</dbReference>
<evidence type="ECO:0000256" key="2">
    <source>
        <dbReference type="ARBA" id="ARBA00004370"/>
    </source>
</evidence>
<dbReference type="PROSITE" id="PS50109">
    <property type="entry name" value="HIS_KIN"/>
    <property type="match status" value="1"/>
</dbReference>
<dbReference type="InterPro" id="IPR001789">
    <property type="entry name" value="Sig_transdc_resp-reg_receiver"/>
</dbReference>
<dbReference type="STRING" id="34002.SAMN04489859_101249"/>
<dbReference type="Gene3D" id="1.10.287.130">
    <property type="match status" value="1"/>
</dbReference>
<dbReference type="SUPFAM" id="SSF55874">
    <property type="entry name" value="ATPase domain of HSP90 chaperone/DNA topoisomerase II/histidine kinase"/>
    <property type="match status" value="1"/>
</dbReference>
<evidence type="ECO:0000313" key="16">
    <source>
        <dbReference type="EMBL" id="SEN66023.1"/>
    </source>
</evidence>
<sequence length="683" mass="73853">MRRIMLACASQLQAGQVPALDLAGLGAENAAAAGALAAAVAHSTHKSRSLSAGLETLSDGFAVFDHRMRLLYANRAFRNFFAPALKLTPGTHVDQVVDALSGGDLIQITEGTRATLLKQLADGDGLPRNVTARNGQTYRWFLKYDDSRHLICLASDITAETRREQELEQARLQAEQGIRTRSRFLTHMSHELRTPLNGVIGMAEVLAETGQSPEQLRLIRTIRSSAEALLSIINDMLDLARREHARPARIEAPFNLEAMAIEVLTLLCPNAVEKKLDLRLSYDTLTPASHVGDPGRVRQVLFNLLGNAVKYTVAGHVRLRIQQCPGGVIIMVEDSGPGIADEDIDGIFDEFTRLPDPTGRETPAAGTGLGLAITSRLVAEMGGKLWLCSSPGQGSTFGARLPLPAVPDSMARPAVQPGKASDTPWIMFICSRRLVWRRARHILATADLRMEGCADLDGAKAMLDAGRMPALIIYDDNRDIGRALALRRELARIAPGIPVWIMAAVVVTLPPGHGFDRIVTTPVERAALTTAARQVLYPPDAGPQRRMRVLAVDDNATNRLVIDRMLAGCNIGLRMATNGAQAVGIWRDWHPDLILMDVLMPVLDGPSAARQIRGSEGSSLAARTRIVAITANAAPEERGSLLAAGMDDIAAKPIRREQLFRLLSRYRPPGTLPPLPGSADKGG</sequence>
<keyword evidence="8" id="KW-0418">Kinase</keyword>
<feature type="modified residue" description="4-aspartylphosphate" evidence="13">
    <location>
        <position position="597"/>
    </location>
</feature>
<keyword evidence="9" id="KW-0067">ATP-binding</keyword>
<dbReference type="InterPro" id="IPR003594">
    <property type="entry name" value="HATPase_dom"/>
</dbReference>
<evidence type="ECO:0000256" key="6">
    <source>
        <dbReference type="ARBA" id="ARBA00022692"/>
    </source>
</evidence>
<evidence type="ECO:0000256" key="7">
    <source>
        <dbReference type="ARBA" id="ARBA00022741"/>
    </source>
</evidence>
<dbReference type="Pfam" id="PF00512">
    <property type="entry name" value="HisKA"/>
    <property type="match status" value="1"/>
</dbReference>
<feature type="domain" description="Histidine kinase" evidence="14">
    <location>
        <begin position="187"/>
        <end position="405"/>
    </location>
</feature>
<dbReference type="Gene3D" id="3.30.565.10">
    <property type="entry name" value="Histidine kinase-like ATPase, C-terminal domain"/>
    <property type="match status" value="1"/>
</dbReference>
<dbReference type="InterPro" id="IPR011006">
    <property type="entry name" value="CheY-like_superfamily"/>
</dbReference>
<dbReference type="InterPro" id="IPR004358">
    <property type="entry name" value="Sig_transdc_His_kin-like_C"/>
</dbReference>
<evidence type="ECO:0000256" key="1">
    <source>
        <dbReference type="ARBA" id="ARBA00000085"/>
    </source>
</evidence>
<evidence type="ECO:0000259" key="15">
    <source>
        <dbReference type="PROSITE" id="PS50110"/>
    </source>
</evidence>
<dbReference type="InterPro" id="IPR036890">
    <property type="entry name" value="HATPase_C_sf"/>
</dbReference>
<keyword evidence="12" id="KW-0472">Membrane</keyword>
<comment type="catalytic activity">
    <reaction evidence="1">
        <text>ATP + protein L-histidine = ADP + protein N-phospho-L-histidine.</text>
        <dbReference type="EC" id="2.7.13.3"/>
    </reaction>
</comment>
<organism evidence="16 17">
    <name type="scientific">Paracoccus alcaliphilus</name>
    <dbReference type="NCBI Taxonomy" id="34002"/>
    <lineage>
        <taxon>Bacteria</taxon>
        <taxon>Pseudomonadati</taxon>
        <taxon>Pseudomonadota</taxon>
        <taxon>Alphaproteobacteria</taxon>
        <taxon>Rhodobacterales</taxon>
        <taxon>Paracoccaceae</taxon>
        <taxon>Paracoccus</taxon>
    </lineage>
</organism>
<protein>
    <recommendedName>
        <fullName evidence="3">histidine kinase</fullName>
        <ecNumber evidence="3">2.7.13.3</ecNumber>
    </recommendedName>
</protein>
<proteinExistence type="predicted"/>
<dbReference type="Pfam" id="PF00072">
    <property type="entry name" value="Response_reg"/>
    <property type="match status" value="1"/>
</dbReference>
<evidence type="ECO:0000256" key="3">
    <source>
        <dbReference type="ARBA" id="ARBA00012438"/>
    </source>
</evidence>
<dbReference type="AlphaFoldDB" id="A0A1H8IB70"/>
<keyword evidence="7" id="KW-0547">Nucleotide-binding</keyword>
<dbReference type="CDD" id="cd00082">
    <property type="entry name" value="HisKA"/>
    <property type="match status" value="1"/>
</dbReference>
<dbReference type="CDD" id="cd16922">
    <property type="entry name" value="HATPase_EvgS-ArcB-TorS-like"/>
    <property type="match status" value="1"/>
</dbReference>
<comment type="subcellular location">
    <subcellularLocation>
        <location evidence="2">Membrane</location>
    </subcellularLocation>
</comment>
<dbReference type="PANTHER" id="PTHR45339:SF1">
    <property type="entry name" value="HYBRID SIGNAL TRANSDUCTION HISTIDINE KINASE J"/>
    <property type="match status" value="1"/>
</dbReference>
<dbReference type="InterPro" id="IPR035965">
    <property type="entry name" value="PAS-like_dom_sf"/>
</dbReference>
<keyword evidence="5" id="KW-0808">Transferase</keyword>
<dbReference type="SUPFAM" id="SSF55785">
    <property type="entry name" value="PYP-like sensor domain (PAS domain)"/>
    <property type="match status" value="1"/>
</dbReference>
<dbReference type="Pfam" id="PF02518">
    <property type="entry name" value="HATPase_c"/>
    <property type="match status" value="1"/>
</dbReference>
<name>A0A1H8IB70_9RHOB</name>
<dbReference type="SMART" id="SM00448">
    <property type="entry name" value="REC"/>
    <property type="match status" value="1"/>
</dbReference>
<evidence type="ECO:0000256" key="5">
    <source>
        <dbReference type="ARBA" id="ARBA00022679"/>
    </source>
</evidence>
<dbReference type="SMART" id="SM00388">
    <property type="entry name" value="HisKA"/>
    <property type="match status" value="1"/>
</dbReference>
<dbReference type="PANTHER" id="PTHR45339">
    <property type="entry name" value="HYBRID SIGNAL TRANSDUCTION HISTIDINE KINASE J"/>
    <property type="match status" value="1"/>
</dbReference>
<dbReference type="CDD" id="cd17546">
    <property type="entry name" value="REC_hyHK_CKI1_RcsC-like"/>
    <property type="match status" value="1"/>
</dbReference>
<dbReference type="GO" id="GO:0005524">
    <property type="term" value="F:ATP binding"/>
    <property type="evidence" value="ECO:0007669"/>
    <property type="project" value="UniProtKB-KW"/>
</dbReference>
<evidence type="ECO:0000256" key="10">
    <source>
        <dbReference type="ARBA" id="ARBA00022989"/>
    </source>
</evidence>
<dbReference type="GO" id="GO:0000155">
    <property type="term" value="F:phosphorelay sensor kinase activity"/>
    <property type="evidence" value="ECO:0007669"/>
    <property type="project" value="InterPro"/>
</dbReference>
<dbReference type="GO" id="GO:0016020">
    <property type="term" value="C:membrane"/>
    <property type="evidence" value="ECO:0007669"/>
    <property type="project" value="UniProtKB-SubCell"/>
</dbReference>
<dbReference type="SMART" id="SM00387">
    <property type="entry name" value="HATPase_c"/>
    <property type="match status" value="1"/>
</dbReference>
<keyword evidence="17" id="KW-1185">Reference proteome</keyword>
<gene>
    <name evidence="16" type="ORF">SAMN04489859_101249</name>
</gene>
<dbReference type="PRINTS" id="PR00344">
    <property type="entry name" value="BCTRLSENSOR"/>
</dbReference>
<dbReference type="FunFam" id="1.10.287.130:FF:000004">
    <property type="entry name" value="Ethylene receptor 1"/>
    <property type="match status" value="1"/>
</dbReference>
<keyword evidence="4 13" id="KW-0597">Phosphoprotein</keyword>
<evidence type="ECO:0000256" key="4">
    <source>
        <dbReference type="ARBA" id="ARBA00022553"/>
    </source>
</evidence>
<evidence type="ECO:0000256" key="9">
    <source>
        <dbReference type="ARBA" id="ARBA00022840"/>
    </source>
</evidence>
<keyword evidence="10" id="KW-1133">Transmembrane helix</keyword>